<reference evidence="6" key="1">
    <citation type="submission" date="2018-07" db="EMBL/GenBank/DDBJ databases">
        <title>Annotation of Aphanomyces astaci genome assembly.</title>
        <authorList>
            <person name="Studholme D.J."/>
        </authorList>
    </citation>
    <scope>NUCLEOTIDE SEQUENCE [LARGE SCALE GENOMIC DNA]</scope>
    <source>
        <strain evidence="6">Pc</strain>
    </source>
</reference>
<dbReference type="Proteomes" id="UP000284702">
    <property type="component" value="Unassembled WGS sequence"/>
</dbReference>
<organism evidence="6 7">
    <name type="scientific">Aphanomyces astaci</name>
    <name type="common">Crayfish plague agent</name>
    <dbReference type="NCBI Taxonomy" id="112090"/>
    <lineage>
        <taxon>Eukaryota</taxon>
        <taxon>Sar</taxon>
        <taxon>Stramenopiles</taxon>
        <taxon>Oomycota</taxon>
        <taxon>Saprolegniomycetes</taxon>
        <taxon>Saprolegniales</taxon>
        <taxon>Verrucalvaceae</taxon>
        <taxon>Aphanomyces</taxon>
    </lineage>
</organism>
<evidence type="ECO:0000256" key="4">
    <source>
        <dbReference type="ARBA" id="ARBA00023242"/>
    </source>
</evidence>
<dbReference type="SUPFAM" id="SSF117289">
    <property type="entry name" value="Nucleoporin domain"/>
    <property type="match status" value="1"/>
</dbReference>
<dbReference type="VEuPathDB" id="FungiDB:H257_03215"/>
<protein>
    <submittedName>
        <fullName evidence="6">Uncharacterized protein</fullName>
    </submittedName>
</protein>
<dbReference type="GO" id="GO:0016973">
    <property type="term" value="P:poly(A)+ mRNA export from nucleus"/>
    <property type="evidence" value="ECO:0007669"/>
    <property type="project" value="TreeGrafter"/>
</dbReference>
<feature type="compositionally biased region" description="Polar residues" evidence="5">
    <location>
        <begin position="31"/>
        <end position="40"/>
    </location>
</feature>
<dbReference type="PANTHER" id="PTHR13405">
    <property type="entry name" value="NUCLEAR PORE COMPLEX PROTEIN NUP133"/>
    <property type="match status" value="1"/>
</dbReference>
<dbReference type="Gene3D" id="2.130.10.10">
    <property type="entry name" value="YVTN repeat-like/Quinoprotein amine dehydrogenase"/>
    <property type="match status" value="1"/>
</dbReference>
<comment type="subcellular location">
    <subcellularLocation>
        <location evidence="1">Nucleus</location>
    </subcellularLocation>
</comment>
<evidence type="ECO:0000256" key="3">
    <source>
        <dbReference type="ARBA" id="ARBA00022448"/>
    </source>
</evidence>
<sequence>MFGRRQQSASAVPGPKVSSSSRKNSTHFHAGSTNHQARSSSPPPPLVEKKRTVSVHTSPLSPRRHRSASIDLTVLSEDSSHAHHILQNLDDSDGDARAFLEHARQGHATFHRVHLPGHELGFFAVMGPTHLVLWNSHLVHRAIDGKDSPAMHLPTLTTLPYPPEMLPLHDGGKHHVVVAATSFHNATQICALVITVDGRVCFWDDISRSSSHDVPVVTRLRFDDPSETVRHASPAAFPVIAATSTQTLWEIKLDDDDRSSLRVSKLRSRQPNLWSHVISRFLTSSTPSPILVTQVIPTSSELLVLHVDSTLTRSALRYSTSTDEGATYEPQWTFQLCGFFMEYFAQHEANSILVYARCLSIPLVTPSHVSVLVGFQTGANDNNGVVLYLFEFTASMADPPRYRRSARIGAVASFDGVQSVPVDDQSLYVVTPSVVFAISVPRLPHLPLHVHAMPVVSVSTGVGVLHQSLLYMSTGSVRQLRSFEWTHRAPSPPAAAEDNAPDPKRYKVSPTSDINPRVWLDYSQQHRSLAECKMLVLNHFQQFDVTAAVHNASTVKINCPPGGDRLAQAVVDVGLEIVDAKPATGLHWGGRGGEDTSSLAPHLIKYQLHEKCTRYRHFIRFITSTGLVSVLPPSARGDLNDLDEKLVAATTLLAYSEELNQAVESGGGQLLLEMMHAVLVRHRGYTTDQIHATGFSVLDLFYADVSLVDQLSSEWIVQGDTSHNANSHNNDTQYHSNALVAMLHAVERFRRGQDLLEDGQHGEPWTAQPSIRHALRRMLLAGDRTPALLSLVPALVPFMDQNEKQTWTTGVLVPLVASYDTSHPMTRELVVDIVFAFEFLQGMAVSQRSSTLSQYAWMVAVQLDQYHDVATCALADALAATSTIRVEEALELPHPMPVESVLEACLNQMTKAAAEPQDVVDRSRVVHWATLGLDVVLSCDDVQTFHELKRQLWRHALAVDAPLWQQIVARHATSIHEVDVEKSMRSSVVYLAMKNASSKKAQLTLELVDDLVKDPTLEGISIKARPLLAKTLALVVVPPPP</sequence>
<name>A0A425CXP4_APHAT</name>
<dbReference type="InterPro" id="IPR015943">
    <property type="entry name" value="WD40/YVTN_repeat-like_dom_sf"/>
</dbReference>
<keyword evidence="4" id="KW-0539">Nucleus</keyword>
<dbReference type="GO" id="GO:0031080">
    <property type="term" value="C:nuclear pore outer ring"/>
    <property type="evidence" value="ECO:0007669"/>
    <property type="project" value="TreeGrafter"/>
</dbReference>
<comment type="similarity">
    <text evidence="2">Belongs to the nucleoporin Nup133 family.</text>
</comment>
<comment type="caution">
    <text evidence="6">The sequence shown here is derived from an EMBL/GenBank/DDBJ whole genome shotgun (WGS) entry which is preliminary data.</text>
</comment>
<evidence type="ECO:0000256" key="2">
    <source>
        <dbReference type="ARBA" id="ARBA00005569"/>
    </source>
</evidence>
<evidence type="ECO:0000313" key="7">
    <source>
        <dbReference type="Proteomes" id="UP000284702"/>
    </source>
</evidence>
<dbReference type="PANTHER" id="PTHR13405:SF11">
    <property type="entry name" value="NUCLEAR PORE COMPLEX PROTEIN NUP133"/>
    <property type="match status" value="1"/>
</dbReference>
<evidence type="ECO:0000313" key="6">
    <source>
        <dbReference type="EMBL" id="RQM21804.1"/>
    </source>
</evidence>
<dbReference type="GO" id="GO:0000972">
    <property type="term" value="P:transcription-dependent tethering of RNA polymerase II gene DNA at nuclear periphery"/>
    <property type="evidence" value="ECO:0007669"/>
    <property type="project" value="TreeGrafter"/>
</dbReference>
<evidence type="ECO:0000256" key="5">
    <source>
        <dbReference type="SAM" id="MobiDB-lite"/>
    </source>
</evidence>
<feature type="region of interest" description="Disordered" evidence="5">
    <location>
        <begin position="1"/>
        <end position="68"/>
    </location>
</feature>
<dbReference type="EMBL" id="MZMZ02003387">
    <property type="protein sequence ID" value="RQM21804.1"/>
    <property type="molecule type" value="Genomic_DNA"/>
</dbReference>
<gene>
    <name evidence="6" type="ORF">B5M09_004622</name>
</gene>
<dbReference type="InterPro" id="IPR037624">
    <property type="entry name" value="Nup133-like"/>
</dbReference>
<proteinExistence type="inferred from homology"/>
<accession>A0A425CXP4</accession>
<keyword evidence="3" id="KW-0813">Transport</keyword>
<dbReference type="GO" id="GO:0006606">
    <property type="term" value="P:protein import into nucleus"/>
    <property type="evidence" value="ECO:0007669"/>
    <property type="project" value="TreeGrafter"/>
</dbReference>
<feature type="compositionally biased region" description="Polar residues" evidence="5">
    <location>
        <begin position="1"/>
        <end position="10"/>
    </location>
</feature>
<keyword evidence="7" id="KW-1185">Reference proteome</keyword>
<feature type="region of interest" description="Disordered" evidence="5">
    <location>
        <begin position="488"/>
        <end position="509"/>
    </location>
</feature>
<evidence type="ECO:0000256" key="1">
    <source>
        <dbReference type="ARBA" id="ARBA00004123"/>
    </source>
</evidence>
<dbReference type="AlphaFoldDB" id="A0A425CXP4"/>
<dbReference type="GO" id="GO:0017056">
    <property type="term" value="F:structural constituent of nuclear pore"/>
    <property type="evidence" value="ECO:0007669"/>
    <property type="project" value="InterPro"/>
</dbReference>